<keyword evidence="1" id="KW-0812">Transmembrane</keyword>
<feature type="transmembrane region" description="Helical" evidence="1">
    <location>
        <begin position="78"/>
        <end position="102"/>
    </location>
</feature>
<organism evidence="2">
    <name type="scientific">Anthurium amnicola</name>
    <dbReference type="NCBI Taxonomy" id="1678845"/>
    <lineage>
        <taxon>Eukaryota</taxon>
        <taxon>Viridiplantae</taxon>
        <taxon>Streptophyta</taxon>
        <taxon>Embryophyta</taxon>
        <taxon>Tracheophyta</taxon>
        <taxon>Spermatophyta</taxon>
        <taxon>Magnoliopsida</taxon>
        <taxon>Liliopsida</taxon>
        <taxon>Araceae</taxon>
        <taxon>Pothoideae</taxon>
        <taxon>Potheae</taxon>
        <taxon>Anthurium</taxon>
    </lineage>
</organism>
<proteinExistence type="predicted"/>
<protein>
    <submittedName>
        <fullName evidence="2">Merozoite surface protein 1</fullName>
    </submittedName>
</protein>
<dbReference type="InterPro" id="IPR036305">
    <property type="entry name" value="RGS_sf"/>
</dbReference>
<accession>A0A1D1YS98</accession>
<keyword evidence="1" id="KW-0472">Membrane</keyword>
<dbReference type="EMBL" id="GDJX01010419">
    <property type="protein sequence ID" value="JAT57517.1"/>
    <property type="molecule type" value="Transcribed_RNA"/>
</dbReference>
<feature type="transmembrane region" description="Helical" evidence="1">
    <location>
        <begin position="247"/>
        <end position="264"/>
    </location>
</feature>
<keyword evidence="2" id="KW-0477">Merozoite</keyword>
<dbReference type="InterPro" id="IPR044926">
    <property type="entry name" value="RGS_subdomain_2"/>
</dbReference>
<dbReference type="AlphaFoldDB" id="A0A1D1YS98"/>
<feature type="transmembrane region" description="Helical" evidence="1">
    <location>
        <begin position="213"/>
        <end position="235"/>
    </location>
</feature>
<feature type="transmembrane region" description="Helical" evidence="1">
    <location>
        <begin position="42"/>
        <end position="66"/>
    </location>
</feature>
<gene>
    <name evidence="2" type="primary">MSP-1_0</name>
    <name evidence="2" type="ORF">g.39923</name>
</gene>
<feature type="transmembrane region" description="Helical" evidence="1">
    <location>
        <begin position="174"/>
        <end position="193"/>
    </location>
</feature>
<dbReference type="Gene3D" id="1.10.167.10">
    <property type="entry name" value="Regulator of G-protein Signalling 4, domain 2"/>
    <property type="match status" value="1"/>
</dbReference>
<reference evidence="2" key="1">
    <citation type="submission" date="2015-07" db="EMBL/GenBank/DDBJ databases">
        <title>Transcriptome Assembly of Anthurium amnicola.</title>
        <authorList>
            <person name="Suzuki J."/>
        </authorList>
    </citation>
    <scope>NUCLEOTIDE SEQUENCE</scope>
</reference>
<sequence>MPPTWRLAIYLSLAVFTFFYLTLTVTFFYIRRHKIDDFKYRPLRLNLLSAIATIMLCVMYCLRTAFYPNDYPCLLIHWPVHIGYCLWSSAIACRALSFVWTARFNLAKLQMNTVYRNNAYEGTVATLRDGKKRAIGGGKMYKLDASDKEEEPLILKRVRKWRHAATDKWLAERIIYPVVAFSIALGLIVQSFSPELGFKRIQTVCPTTAVSSVPITTVIVTFLIVVCPFLCYLLHDIRDAFGLKRELYIAMVCGAAACVGYFVLEEVVTAVREYFGSFMFSWIFFMIWHTISITTPLVRSFKKRETVELKPDASSKYRNFVAVLEDPDLFPLYKECVAACFCTELIVFLEEYQVLKSLVVQAGNSIHQPTPLSPATLKEKKSISFADIPRRAVEPAHSIVQTPCTVSITDTVPDLSKIPISQELYEEYMRFYYMFFDQDSELAINIHGPTLAEAKAIVGAGRFEITMFEKSRHEVFELLYWNTYDVFLRMFGDEITEIKPQSKVFKTLDRWGIVKKNGARSYIV</sequence>
<dbReference type="SUPFAM" id="SSF48097">
    <property type="entry name" value="Regulator of G-protein signaling, RGS"/>
    <property type="match status" value="1"/>
</dbReference>
<evidence type="ECO:0000256" key="1">
    <source>
        <dbReference type="SAM" id="Phobius"/>
    </source>
</evidence>
<feature type="transmembrane region" description="Helical" evidence="1">
    <location>
        <begin position="6"/>
        <end position="30"/>
    </location>
</feature>
<feature type="transmembrane region" description="Helical" evidence="1">
    <location>
        <begin position="276"/>
        <end position="298"/>
    </location>
</feature>
<keyword evidence="1" id="KW-1133">Transmembrane helix</keyword>
<name>A0A1D1YS98_9ARAE</name>
<evidence type="ECO:0000313" key="2">
    <source>
        <dbReference type="EMBL" id="JAT57517.1"/>
    </source>
</evidence>